<proteinExistence type="predicted"/>
<name>A0A2Z5JCM5_STRAR</name>
<feature type="domain" description="Endonuclease/exonuclease/phosphatase" evidence="2">
    <location>
        <begin position="188"/>
        <end position="389"/>
    </location>
</feature>
<dbReference type="AlphaFoldDB" id="A0A2Z5JCM5"/>
<gene>
    <name evidence="3" type="ORF">C5746_15265</name>
</gene>
<dbReference type="InterPro" id="IPR036691">
    <property type="entry name" value="Endo/exonu/phosph_ase_sf"/>
</dbReference>
<organism evidence="3 4">
    <name type="scientific">Streptomyces atratus</name>
    <dbReference type="NCBI Taxonomy" id="1893"/>
    <lineage>
        <taxon>Bacteria</taxon>
        <taxon>Bacillati</taxon>
        <taxon>Actinomycetota</taxon>
        <taxon>Actinomycetes</taxon>
        <taxon>Kitasatosporales</taxon>
        <taxon>Streptomycetaceae</taxon>
        <taxon>Streptomyces</taxon>
    </lineage>
</organism>
<evidence type="ECO:0000313" key="3">
    <source>
        <dbReference type="EMBL" id="AXE78077.1"/>
    </source>
</evidence>
<feature type="compositionally biased region" description="Basic and acidic residues" evidence="1">
    <location>
        <begin position="76"/>
        <end position="94"/>
    </location>
</feature>
<evidence type="ECO:0000259" key="2">
    <source>
        <dbReference type="Pfam" id="PF03372"/>
    </source>
</evidence>
<dbReference type="Pfam" id="PF03372">
    <property type="entry name" value="Exo_endo_phos"/>
    <property type="match status" value="1"/>
</dbReference>
<accession>A0A2Z5JCM5</accession>
<feature type="region of interest" description="Disordered" evidence="1">
    <location>
        <begin position="1"/>
        <end position="94"/>
    </location>
</feature>
<dbReference type="Proteomes" id="UP000252698">
    <property type="component" value="Chromosome"/>
</dbReference>
<dbReference type="Gene3D" id="3.60.10.10">
    <property type="entry name" value="Endonuclease/exonuclease/phosphatase"/>
    <property type="match status" value="1"/>
</dbReference>
<dbReference type="SUPFAM" id="SSF56219">
    <property type="entry name" value="DNase I-like"/>
    <property type="match status" value="1"/>
</dbReference>
<evidence type="ECO:0000313" key="4">
    <source>
        <dbReference type="Proteomes" id="UP000252698"/>
    </source>
</evidence>
<protein>
    <recommendedName>
        <fullName evidence="2">Endonuclease/exonuclease/phosphatase domain-containing protein</fullName>
    </recommendedName>
</protein>
<evidence type="ECO:0000256" key="1">
    <source>
        <dbReference type="SAM" id="MobiDB-lite"/>
    </source>
</evidence>
<sequence length="403" mass="43290">MPPADGYPRLAPSRHRRAGPRRPTPSFEGHGMPNLHEDPHPDVYIGGGFFDPAQIPPIDSEPEQQTASEAVPVPDRQAHDRPDHMSDRHGPDYGWRKGRVPTALAVMTGIVLVGHSLVPNSVGNPGSLLETLLPWTGLSVPVLLSAALLRRSVPAVVATLLVAAVWAAMFGQLFLGGRPDAEPDLTVVTHNVGAANPDPAGTARTLLAADPDLVALEEITDDAMPAYQKVLGRRLTHSVHIGTVALWSRYPIDDSERVTIDPGWSRSLRARVQGPGGPLVVYVVHLPSVRVGASGFTIARRDRVLTALDQAVDQERQKKVLLMGDLNGATTDRGLASLNSRLTSVQDEAGTGFGFSWPAAFPVARIDHILTRGVTPTDAWTLPATSSDHRPVAARLKIKSERQ</sequence>
<dbReference type="EMBL" id="CP027306">
    <property type="protein sequence ID" value="AXE78077.1"/>
    <property type="molecule type" value="Genomic_DNA"/>
</dbReference>
<dbReference type="GO" id="GO:0003824">
    <property type="term" value="F:catalytic activity"/>
    <property type="evidence" value="ECO:0007669"/>
    <property type="project" value="InterPro"/>
</dbReference>
<reference evidence="3 4" key="1">
    <citation type="journal article" date="2018" name="Front. Microbiol.">
        <title>Genome Sequencing of Streptomyces atratus SCSIOZH16 and Activation Production of Nocardamine via Metabolic Engineering.</title>
        <authorList>
            <person name="Li Y."/>
            <person name="Zhang C."/>
            <person name="Liu C."/>
            <person name="Ju J."/>
            <person name="Ma J."/>
        </authorList>
    </citation>
    <scope>NUCLEOTIDE SEQUENCE [LARGE SCALE GENOMIC DNA]</scope>
    <source>
        <strain evidence="3 4">SCSIO_ZH16</strain>
    </source>
</reference>
<dbReference type="InterPro" id="IPR005135">
    <property type="entry name" value="Endo/exonuclease/phosphatase"/>
</dbReference>
<dbReference type="KEGG" id="sata:C5746_15265"/>